<reference evidence="2" key="1">
    <citation type="submission" date="2014-10" db="EMBL/GenBank/DDBJ databases">
        <title>Genome sequencing of Vitellibacter sp. D-24.</title>
        <authorList>
            <person name="Thevarajoo S."/>
            <person name="Selvaratnam C."/>
            <person name="Goh K.M."/>
            <person name="Chong C.S."/>
        </authorList>
    </citation>
    <scope>NUCLEOTIDE SEQUENCE [LARGE SCALE GENOMIC DNA]</scope>
    <source>
        <strain evidence="2">D-24</strain>
    </source>
</reference>
<evidence type="ECO:0000313" key="1">
    <source>
        <dbReference type="EMBL" id="KXO01259.1"/>
    </source>
</evidence>
<dbReference type="STRING" id="1548749.LS48_01995"/>
<organism evidence="1 2">
    <name type="scientific">Aequorivita aquimaris</name>
    <dbReference type="NCBI Taxonomy" id="1548749"/>
    <lineage>
        <taxon>Bacteria</taxon>
        <taxon>Pseudomonadati</taxon>
        <taxon>Bacteroidota</taxon>
        <taxon>Flavobacteriia</taxon>
        <taxon>Flavobacteriales</taxon>
        <taxon>Flavobacteriaceae</taxon>
        <taxon>Aequorivita</taxon>
    </lineage>
</organism>
<sequence length="570" mass="67812">MKTDILVRLGYSQIFTQRHTIKSLLKEVDIVDSLILLTAINKYEYKLREKDNTELHFILSEWLIEDNSDLRNKIIGAYAKHSEKFVINNKPQAKLKTVVLVNRISTLRVIEILCSLSQIDTQGKAITRKRSRENLLKLYLLISDEIAERQDSVFKQYHSKNPSYFDDIHFYLFFGITQPLHHYYRVDALQPEIYKFLLFEKWFRANPKYSKLLSDYIVHIGLENWYQYFNDVFQLSKIATTSNIVSLEDYPVIKTLVEHLKINTSNNPSWDEFVQIRKSPLFKISEHKYAVLDFEFLLNKFFSSLYHDILGYSKENGFTKFAQDYVKEFVEVILLENVFQTSFGKSYIQFPEHRIKQLGGKRIENISLPDYYIRNGNNIIMFECKNSFLSNNKKISLNTRKLIKEIQDKFYFTINSKTNKKRHKGILQLLDYVINSMNGQYQFFDRVKKPERSNYFPILIVLDHSFTSLGFTQLLNYYFQEELKKSSIKNKDKVKPITIIHIDDFFKHQVRLKNLKKLIVKYHKYIKKNELFDSMISFSDYLSIEEFPKSLNSKRENIKHILEDSLLPPE</sequence>
<comment type="caution">
    <text evidence="1">The sequence shown here is derived from an EMBL/GenBank/DDBJ whole genome shotgun (WGS) entry which is preliminary data.</text>
</comment>
<dbReference type="EMBL" id="JRWG01000001">
    <property type="protein sequence ID" value="KXO01259.1"/>
    <property type="molecule type" value="Genomic_DNA"/>
</dbReference>
<keyword evidence="2" id="KW-1185">Reference proteome</keyword>
<evidence type="ECO:0000313" key="2">
    <source>
        <dbReference type="Proteomes" id="UP000070138"/>
    </source>
</evidence>
<dbReference type="RefSeq" id="WP_062619435.1">
    <property type="nucleotide sequence ID" value="NZ_JRWG01000001.1"/>
</dbReference>
<gene>
    <name evidence="1" type="ORF">LS48_01995</name>
</gene>
<proteinExistence type="predicted"/>
<dbReference type="OrthoDB" id="1275259at2"/>
<protein>
    <submittedName>
        <fullName evidence="1">Uncharacterized protein</fullName>
    </submittedName>
</protein>
<reference evidence="1 2" key="2">
    <citation type="journal article" date="2016" name="Int. J. Syst. Evol. Microbiol.">
        <title>Vitellibacter aquimaris sp. nov., a marine bacterium isolated from seawater.</title>
        <authorList>
            <person name="Thevarajoo S."/>
            <person name="Selvaratnam C."/>
            <person name="Goh K.M."/>
            <person name="Hong K.W."/>
            <person name="Chan X.Y."/>
            <person name="Chan K.G."/>
            <person name="Chong C.S."/>
        </authorList>
    </citation>
    <scope>NUCLEOTIDE SEQUENCE [LARGE SCALE GENOMIC DNA]</scope>
    <source>
        <strain evidence="1 2">D-24</strain>
    </source>
</reference>
<dbReference type="Proteomes" id="UP000070138">
    <property type="component" value="Unassembled WGS sequence"/>
</dbReference>
<name>A0A137RM41_9FLAO</name>
<dbReference type="AlphaFoldDB" id="A0A137RM41"/>
<accession>A0A137RM41</accession>